<dbReference type="InterPro" id="IPR001789">
    <property type="entry name" value="Sig_transdc_resp-reg_receiver"/>
</dbReference>
<dbReference type="SUPFAM" id="SSF46894">
    <property type="entry name" value="C-terminal effector domain of the bipartite response regulators"/>
    <property type="match status" value="1"/>
</dbReference>
<gene>
    <name evidence="8" type="ORF">EDF64_106103</name>
</gene>
<dbReference type="Pfam" id="PF00196">
    <property type="entry name" value="GerE"/>
    <property type="match status" value="1"/>
</dbReference>
<dbReference type="PANTHER" id="PTHR43214">
    <property type="entry name" value="TWO-COMPONENT RESPONSE REGULATOR"/>
    <property type="match status" value="1"/>
</dbReference>
<dbReference type="EMBL" id="SNVW01000006">
    <property type="protein sequence ID" value="TDN43930.1"/>
    <property type="molecule type" value="Genomic_DNA"/>
</dbReference>
<keyword evidence="2" id="KW-0805">Transcription regulation</keyword>
<evidence type="ECO:0000256" key="2">
    <source>
        <dbReference type="ARBA" id="ARBA00023015"/>
    </source>
</evidence>
<dbReference type="InterPro" id="IPR000792">
    <property type="entry name" value="Tscrpt_reg_LuxR_C"/>
</dbReference>
<dbReference type="PANTHER" id="PTHR43214:SF24">
    <property type="entry name" value="TRANSCRIPTIONAL REGULATORY PROTEIN NARL-RELATED"/>
    <property type="match status" value="1"/>
</dbReference>
<feature type="domain" description="Response regulatory" evidence="7">
    <location>
        <begin position="6"/>
        <end position="121"/>
    </location>
</feature>
<dbReference type="GO" id="GO:0006355">
    <property type="term" value="P:regulation of DNA-templated transcription"/>
    <property type="evidence" value="ECO:0007669"/>
    <property type="project" value="InterPro"/>
</dbReference>
<evidence type="ECO:0000256" key="4">
    <source>
        <dbReference type="ARBA" id="ARBA00023163"/>
    </source>
</evidence>
<accession>A0A4R6DH97</accession>
<dbReference type="SMART" id="SM00421">
    <property type="entry name" value="HTH_LUXR"/>
    <property type="match status" value="1"/>
</dbReference>
<dbReference type="InterPro" id="IPR011006">
    <property type="entry name" value="CheY-like_superfamily"/>
</dbReference>
<organism evidence="8 9">
    <name type="scientific">Curtobacterium flaccumfaciens</name>
    <dbReference type="NCBI Taxonomy" id="2035"/>
    <lineage>
        <taxon>Bacteria</taxon>
        <taxon>Bacillati</taxon>
        <taxon>Actinomycetota</taxon>
        <taxon>Actinomycetes</taxon>
        <taxon>Micrococcales</taxon>
        <taxon>Microbacteriaceae</taxon>
        <taxon>Curtobacterium</taxon>
    </lineage>
</organism>
<dbReference type="GO" id="GO:0003677">
    <property type="term" value="F:DNA binding"/>
    <property type="evidence" value="ECO:0007669"/>
    <property type="project" value="UniProtKB-KW"/>
</dbReference>
<dbReference type="RefSeq" id="WP_133519919.1">
    <property type="nucleotide sequence ID" value="NZ_SNVW01000006.1"/>
</dbReference>
<dbReference type="PROSITE" id="PS50110">
    <property type="entry name" value="RESPONSE_REGULATORY"/>
    <property type="match status" value="1"/>
</dbReference>
<keyword evidence="1 5" id="KW-0597">Phosphoprotein</keyword>
<dbReference type="SUPFAM" id="SSF52172">
    <property type="entry name" value="CheY-like"/>
    <property type="match status" value="1"/>
</dbReference>
<evidence type="ECO:0000259" key="6">
    <source>
        <dbReference type="PROSITE" id="PS50043"/>
    </source>
</evidence>
<name>A0A4R6DH97_9MICO</name>
<dbReference type="InterPro" id="IPR039420">
    <property type="entry name" value="WalR-like"/>
</dbReference>
<keyword evidence="4" id="KW-0804">Transcription</keyword>
<evidence type="ECO:0000256" key="3">
    <source>
        <dbReference type="ARBA" id="ARBA00023125"/>
    </source>
</evidence>
<dbReference type="Gene3D" id="3.40.50.2300">
    <property type="match status" value="1"/>
</dbReference>
<dbReference type="PROSITE" id="PS50043">
    <property type="entry name" value="HTH_LUXR_2"/>
    <property type="match status" value="1"/>
</dbReference>
<dbReference type="CDD" id="cd06170">
    <property type="entry name" value="LuxR_C_like"/>
    <property type="match status" value="1"/>
</dbReference>
<keyword evidence="3" id="KW-0238">DNA-binding</keyword>
<dbReference type="AlphaFoldDB" id="A0A4R6DH97"/>
<protein>
    <submittedName>
        <fullName evidence="8">LuxR family two component transcriptional regulator</fullName>
    </submittedName>
</protein>
<dbReference type="InterPro" id="IPR016032">
    <property type="entry name" value="Sig_transdc_resp-reg_C-effctor"/>
</dbReference>
<evidence type="ECO:0000313" key="8">
    <source>
        <dbReference type="EMBL" id="TDN43930.1"/>
    </source>
</evidence>
<reference evidence="8 9" key="1">
    <citation type="submission" date="2019-03" db="EMBL/GenBank/DDBJ databases">
        <title>Genomic analyses of the natural microbiome of Caenorhabditis elegans.</title>
        <authorList>
            <person name="Samuel B."/>
        </authorList>
    </citation>
    <scope>NUCLEOTIDE SEQUENCE [LARGE SCALE GENOMIC DNA]</scope>
    <source>
        <strain evidence="8 9">JUb65</strain>
    </source>
</reference>
<sequence length="212" mass="22262">MTAVTTVVIVDDETLVRYGFELILGAAPDIEVVATTGDVDAVQVIRAHTPDVVLLDVRMPRVNGLEVLRELQTLTDPPAVAMLTTFDTDEYVGQAMELGAAGFLLKDTDPEGLAEYVRVLARGGVVLAPGVDRARLFAGRSSAATPPPALSDREHAVLRLVADGASNPDIGQRLGVSTGTVKEDVRALLAAFAVPTRVQLALRAAEAGLLDG</sequence>
<dbReference type="Proteomes" id="UP000295764">
    <property type="component" value="Unassembled WGS sequence"/>
</dbReference>
<dbReference type="GO" id="GO:0000160">
    <property type="term" value="P:phosphorelay signal transduction system"/>
    <property type="evidence" value="ECO:0007669"/>
    <property type="project" value="InterPro"/>
</dbReference>
<comment type="caution">
    <text evidence="8">The sequence shown here is derived from an EMBL/GenBank/DDBJ whole genome shotgun (WGS) entry which is preliminary data.</text>
</comment>
<proteinExistence type="predicted"/>
<feature type="modified residue" description="4-aspartylphosphate" evidence="5">
    <location>
        <position position="56"/>
    </location>
</feature>
<dbReference type="SMART" id="SM00448">
    <property type="entry name" value="REC"/>
    <property type="match status" value="1"/>
</dbReference>
<dbReference type="OrthoDB" id="9808843at2"/>
<dbReference type="Pfam" id="PF00072">
    <property type="entry name" value="Response_reg"/>
    <property type="match status" value="1"/>
</dbReference>
<evidence type="ECO:0000256" key="1">
    <source>
        <dbReference type="ARBA" id="ARBA00022553"/>
    </source>
</evidence>
<dbReference type="CDD" id="cd17535">
    <property type="entry name" value="REC_NarL-like"/>
    <property type="match status" value="1"/>
</dbReference>
<feature type="domain" description="HTH luxR-type" evidence="6">
    <location>
        <begin position="143"/>
        <end position="208"/>
    </location>
</feature>
<dbReference type="InterPro" id="IPR058245">
    <property type="entry name" value="NreC/VraR/RcsB-like_REC"/>
</dbReference>
<dbReference type="PRINTS" id="PR00038">
    <property type="entry name" value="HTHLUXR"/>
</dbReference>
<evidence type="ECO:0000259" key="7">
    <source>
        <dbReference type="PROSITE" id="PS50110"/>
    </source>
</evidence>
<evidence type="ECO:0000256" key="5">
    <source>
        <dbReference type="PROSITE-ProRule" id="PRU00169"/>
    </source>
</evidence>
<evidence type="ECO:0000313" key="9">
    <source>
        <dbReference type="Proteomes" id="UP000295764"/>
    </source>
</evidence>